<dbReference type="GO" id="GO:0032259">
    <property type="term" value="P:methylation"/>
    <property type="evidence" value="ECO:0007669"/>
    <property type="project" value="UniProtKB-KW"/>
</dbReference>
<dbReference type="Gene3D" id="3.20.20.210">
    <property type="match status" value="1"/>
</dbReference>
<evidence type="ECO:0000313" key="5">
    <source>
        <dbReference type="EMBL" id="RMB79637.1"/>
    </source>
</evidence>
<dbReference type="PANTHER" id="PTHR30519">
    <property type="entry name" value="5-METHYLTETRAHYDROPTEROYLTRIGLUTAMATE--HOMOCYSTEINE METHYLTRANSFERASE"/>
    <property type="match status" value="1"/>
</dbReference>
<feature type="domain" description="Cobalamin-independent methionine synthase MetE C-terminal/archaeal" evidence="4">
    <location>
        <begin position="1"/>
        <end position="90"/>
    </location>
</feature>
<comment type="cofactor">
    <cofactor evidence="1">
        <name>Zn(2+)</name>
        <dbReference type="ChEBI" id="CHEBI:29105"/>
    </cofactor>
</comment>
<dbReference type="AlphaFoldDB" id="A0A3M0HRI2"/>
<dbReference type="InterPro" id="IPR002629">
    <property type="entry name" value="Met_Synth_C/arc"/>
</dbReference>
<dbReference type="GO" id="GO:0003871">
    <property type="term" value="F:5-methyltetrahydropteroyltriglutamate-homocysteine S-methyltransferase activity"/>
    <property type="evidence" value="ECO:0007669"/>
    <property type="project" value="InterPro"/>
</dbReference>
<name>A0A3M0HRI2_9ACTN</name>
<dbReference type="GO" id="GO:0009086">
    <property type="term" value="P:methionine biosynthetic process"/>
    <property type="evidence" value="ECO:0007669"/>
    <property type="project" value="InterPro"/>
</dbReference>
<reference evidence="5 6" key="1">
    <citation type="submission" date="2017-11" db="EMBL/GenBank/DDBJ databases">
        <title>Draft genome of actinobacteria isolated from guarana (Paullinia cupana (Mart.) Ducke.</title>
        <authorList>
            <person name="Siqueira K.A."/>
            <person name="Liotti R.G."/>
            <person name="Mendes T.A.O."/>
            <person name="Soares M.A."/>
        </authorList>
    </citation>
    <scope>NUCLEOTIDE SEQUENCE [LARGE SCALE GENOMIC DNA]</scope>
    <source>
        <strain evidence="5 6">193</strain>
    </source>
</reference>
<evidence type="ECO:0000313" key="6">
    <source>
        <dbReference type="Proteomes" id="UP000270471"/>
    </source>
</evidence>
<gene>
    <name evidence="5" type="ORF">CTZ28_44295</name>
</gene>
<feature type="non-terminal residue" evidence="5">
    <location>
        <position position="1"/>
    </location>
</feature>
<sequence length="99" mass="10724">ADVISLEAARSHMQVARELAAHGYPREAGPGVYDIHSPRVPSAEEAAELLRTGLKAIPAERLWVNPDCGLKTRGWPETRASLENLVTAARTVRSELPAT</sequence>
<keyword evidence="3" id="KW-0862">Zinc</keyword>
<dbReference type="Proteomes" id="UP000270471">
    <property type="component" value="Unassembled WGS sequence"/>
</dbReference>
<evidence type="ECO:0000259" key="4">
    <source>
        <dbReference type="Pfam" id="PF01717"/>
    </source>
</evidence>
<accession>A0A3M0HRI2</accession>
<evidence type="ECO:0000256" key="1">
    <source>
        <dbReference type="ARBA" id="ARBA00001947"/>
    </source>
</evidence>
<dbReference type="Pfam" id="PF01717">
    <property type="entry name" value="Meth_synt_2"/>
    <property type="match status" value="1"/>
</dbReference>
<evidence type="ECO:0000256" key="2">
    <source>
        <dbReference type="ARBA" id="ARBA00022723"/>
    </source>
</evidence>
<dbReference type="InterPro" id="IPR038071">
    <property type="entry name" value="UROD/MetE-like_sf"/>
</dbReference>
<dbReference type="GO" id="GO:0008270">
    <property type="term" value="F:zinc ion binding"/>
    <property type="evidence" value="ECO:0007669"/>
    <property type="project" value="InterPro"/>
</dbReference>
<comment type="caution">
    <text evidence="5">The sequence shown here is derived from an EMBL/GenBank/DDBJ whole genome shotgun (WGS) entry which is preliminary data.</text>
</comment>
<keyword evidence="2" id="KW-0479">Metal-binding</keyword>
<keyword evidence="6" id="KW-1185">Reference proteome</keyword>
<evidence type="ECO:0000256" key="3">
    <source>
        <dbReference type="ARBA" id="ARBA00022833"/>
    </source>
</evidence>
<protein>
    <submittedName>
        <fullName evidence="5">5-methyltetrahydropteroyltriglutamate--homocysteine S-methyltransferase</fullName>
    </submittedName>
</protein>
<organism evidence="5 6">
    <name type="scientific">Streptomyces shenzhenensis</name>
    <dbReference type="NCBI Taxonomy" id="943815"/>
    <lineage>
        <taxon>Bacteria</taxon>
        <taxon>Bacillati</taxon>
        <taxon>Actinomycetota</taxon>
        <taxon>Actinomycetes</taxon>
        <taxon>Kitasatosporales</taxon>
        <taxon>Streptomycetaceae</taxon>
        <taxon>Streptomyces</taxon>
    </lineage>
</organism>
<dbReference type="SUPFAM" id="SSF51726">
    <property type="entry name" value="UROD/MetE-like"/>
    <property type="match status" value="1"/>
</dbReference>
<proteinExistence type="predicted"/>
<keyword evidence="5" id="KW-0808">Transferase</keyword>
<dbReference type="EMBL" id="PENI01000057">
    <property type="protein sequence ID" value="RMB79637.1"/>
    <property type="molecule type" value="Genomic_DNA"/>
</dbReference>
<keyword evidence="5" id="KW-0489">Methyltransferase</keyword>